<feature type="region of interest" description="Disordered" evidence="1">
    <location>
        <begin position="328"/>
        <end position="387"/>
    </location>
</feature>
<feature type="signal peptide" evidence="2">
    <location>
        <begin position="1"/>
        <end position="19"/>
    </location>
</feature>
<reference evidence="4" key="1">
    <citation type="submission" date="2011-02" db="EMBL/GenBank/DDBJ databases">
        <title>The genome of the leaf-cutting ant Acromyrmex echinatior suggests key adaptations to social evolution and fungus farming.</title>
        <authorList>
            <person name="Nygaard S."/>
            <person name="Zhang G."/>
        </authorList>
    </citation>
    <scope>NUCLEOTIDE SEQUENCE</scope>
</reference>
<feature type="domain" description="WH2" evidence="3">
    <location>
        <begin position="59"/>
        <end position="76"/>
    </location>
</feature>
<dbReference type="AlphaFoldDB" id="F4WWA2"/>
<feature type="region of interest" description="Disordered" evidence="1">
    <location>
        <begin position="432"/>
        <end position="471"/>
    </location>
</feature>
<organism evidence="5">
    <name type="scientific">Acromyrmex echinatior</name>
    <name type="common">Panamanian leafcutter ant</name>
    <name type="synonym">Acromyrmex octospinosus echinatior</name>
    <dbReference type="NCBI Taxonomy" id="103372"/>
    <lineage>
        <taxon>Eukaryota</taxon>
        <taxon>Metazoa</taxon>
        <taxon>Ecdysozoa</taxon>
        <taxon>Arthropoda</taxon>
        <taxon>Hexapoda</taxon>
        <taxon>Insecta</taxon>
        <taxon>Pterygota</taxon>
        <taxon>Neoptera</taxon>
        <taxon>Endopterygota</taxon>
        <taxon>Hymenoptera</taxon>
        <taxon>Apocrita</taxon>
        <taxon>Aculeata</taxon>
        <taxon>Formicoidea</taxon>
        <taxon>Formicidae</taxon>
        <taxon>Myrmicinae</taxon>
        <taxon>Acromyrmex</taxon>
    </lineage>
</organism>
<feature type="compositionally biased region" description="Polar residues" evidence="1">
    <location>
        <begin position="460"/>
        <end position="471"/>
    </location>
</feature>
<evidence type="ECO:0000256" key="2">
    <source>
        <dbReference type="SAM" id="SignalP"/>
    </source>
</evidence>
<feature type="compositionally biased region" description="Polar residues" evidence="1">
    <location>
        <begin position="153"/>
        <end position="168"/>
    </location>
</feature>
<dbReference type="InterPro" id="IPR003124">
    <property type="entry name" value="WH2_dom"/>
</dbReference>
<keyword evidence="5" id="KW-1185">Reference proteome</keyword>
<feature type="region of interest" description="Disordered" evidence="1">
    <location>
        <begin position="90"/>
        <end position="299"/>
    </location>
</feature>
<name>F4WWA2_ACREC</name>
<feature type="compositionally biased region" description="Pro residues" evidence="1">
    <location>
        <begin position="365"/>
        <end position="375"/>
    </location>
</feature>
<dbReference type="PANTHER" id="PTHR45691">
    <property type="entry name" value="PROTEIN DIAPHANOUS"/>
    <property type="match status" value="1"/>
</dbReference>
<evidence type="ECO:0000259" key="3">
    <source>
        <dbReference type="PROSITE" id="PS51082"/>
    </source>
</evidence>
<keyword evidence="2" id="KW-0732">Signal</keyword>
<dbReference type="OrthoDB" id="5877983at2759"/>
<dbReference type="Proteomes" id="UP000007755">
    <property type="component" value="Unassembled WGS sequence"/>
</dbReference>
<evidence type="ECO:0000256" key="1">
    <source>
        <dbReference type="SAM" id="MobiDB-lite"/>
    </source>
</evidence>
<accession>F4WWA2</accession>
<dbReference type="GO" id="GO:0005884">
    <property type="term" value="C:actin filament"/>
    <property type="evidence" value="ECO:0007669"/>
    <property type="project" value="TreeGrafter"/>
</dbReference>
<protein>
    <recommendedName>
        <fullName evidence="3">WH2 domain-containing protein</fullName>
    </recommendedName>
</protein>
<proteinExistence type="predicted"/>
<evidence type="ECO:0000313" key="4">
    <source>
        <dbReference type="EMBL" id="EGI61444.1"/>
    </source>
</evidence>
<feature type="compositionally biased region" description="Low complexity" evidence="1">
    <location>
        <begin position="94"/>
        <end position="120"/>
    </location>
</feature>
<feature type="compositionally biased region" description="Pro residues" evidence="1">
    <location>
        <begin position="173"/>
        <end position="182"/>
    </location>
</feature>
<feature type="chain" id="PRO_5003318984" description="WH2 domain-containing protein" evidence="2">
    <location>
        <begin position="20"/>
        <end position="471"/>
    </location>
</feature>
<dbReference type="EMBL" id="GL888406">
    <property type="protein sequence ID" value="EGI61444.1"/>
    <property type="molecule type" value="Genomic_DNA"/>
</dbReference>
<dbReference type="InterPro" id="IPR051412">
    <property type="entry name" value="Formin_Homology_Diaphanous_sf"/>
</dbReference>
<dbReference type="GO" id="GO:0003779">
    <property type="term" value="F:actin binding"/>
    <property type="evidence" value="ECO:0007669"/>
    <property type="project" value="InterPro"/>
</dbReference>
<feature type="compositionally biased region" description="Low complexity" evidence="1">
    <location>
        <begin position="48"/>
        <end position="57"/>
    </location>
</feature>
<sequence length="471" mass="49806">MYPVALRLWSWMFIHYTNSAGDVRQNGVDIDRRIARMSVPPPPPPPQAGASAGPPMGDNRGLLLQSIRAGKTLKKTVTVDKSAPAIAGRIKGESSSSSLSNNSRTNSSNAISSSSSNSSNGGPMSLGGLFAGGMPKLKPTGLRGHMSEKERQSVNNSNFLHSSPGSSHSVKRGPPPVPPPAAQKPQLFSQGQSSTDSGMSTPEITPRGFGKSTIVPKPASSATLHKPSPPPKKLNLTSSASVARAQSMRLPRSPPVLVPTTPSSLHQSQDYLNEATTPQPMRPANRILRPPVTRPPSPPISRTIVPMMRPPSPPAPPASRSHTLPVTAMRAAPPPPSRITVTAPCIPPPPPPLPHRPAPTHQRLAPPPPPPPTPPTRSLSVRNGGAQAGSVDLETRFADMFHTVSSFPEYVHVAKVYYYNPSNHNISKITAAKQQAPAPPLQPSSTSSTLHSLNTSSGSKQWQHNATSLAY</sequence>
<dbReference type="PANTHER" id="PTHR45691:SF1">
    <property type="entry name" value="FH2 DOMAIN-CONTAINING PROTEIN 1-RELATED"/>
    <property type="match status" value="1"/>
</dbReference>
<dbReference type="STRING" id="103372.F4WWA2"/>
<dbReference type="PROSITE" id="PS51082">
    <property type="entry name" value="WH2"/>
    <property type="match status" value="1"/>
</dbReference>
<dbReference type="Pfam" id="PF02205">
    <property type="entry name" value="WH2"/>
    <property type="match status" value="1"/>
</dbReference>
<dbReference type="eggNOG" id="KOG4462">
    <property type="taxonomic scope" value="Eukaryota"/>
</dbReference>
<dbReference type="InParanoid" id="F4WWA2"/>
<gene>
    <name evidence="4" type="ORF">G5I_10217</name>
</gene>
<evidence type="ECO:0000313" key="5">
    <source>
        <dbReference type="Proteomes" id="UP000007755"/>
    </source>
</evidence>
<feature type="compositionally biased region" description="Pro residues" evidence="1">
    <location>
        <begin position="345"/>
        <end position="357"/>
    </location>
</feature>
<feature type="compositionally biased region" description="Polar residues" evidence="1">
    <location>
        <begin position="187"/>
        <end position="203"/>
    </location>
</feature>
<feature type="compositionally biased region" description="Low complexity" evidence="1">
    <location>
        <begin position="443"/>
        <end position="459"/>
    </location>
</feature>
<feature type="region of interest" description="Disordered" evidence="1">
    <location>
        <begin position="35"/>
        <end position="61"/>
    </location>
</feature>
<dbReference type="GO" id="GO:0030041">
    <property type="term" value="P:actin filament polymerization"/>
    <property type="evidence" value="ECO:0007669"/>
    <property type="project" value="TreeGrafter"/>
</dbReference>
<feature type="compositionally biased region" description="Polar residues" evidence="1">
    <location>
        <begin position="266"/>
        <end position="279"/>
    </location>
</feature>